<evidence type="ECO:0000256" key="2">
    <source>
        <dbReference type="SAM" id="MobiDB-lite"/>
    </source>
</evidence>
<protein>
    <submittedName>
        <fullName evidence="3">Uncharacterized protein</fullName>
    </submittedName>
</protein>
<evidence type="ECO:0000256" key="1">
    <source>
        <dbReference type="SAM" id="Coils"/>
    </source>
</evidence>
<organism evidence="3 4">
    <name type="scientific">Geotrichum candidum</name>
    <name type="common">Oospora lactis</name>
    <name type="synonym">Dipodascus geotrichum</name>
    <dbReference type="NCBI Taxonomy" id="1173061"/>
    <lineage>
        <taxon>Eukaryota</taxon>
        <taxon>Fungi</taxon>
        <taxon>Dikarya</taxon>
        <taxon>Ascomycota</taxon>
        <taxon>Saccharomycotina</taxon>
        <taxon>Dipodascomycetes</taxon>
        <taxon>Dipodascales</taxon>
        <taxon>Dipodascaceae</taxon>
        <taxon>Geotrichum</taxon>
    </lineage>
</organism>
<dbReference type="EMBL" id="CCBN010000015">
    <property type="protein sequence ID" value="CDO56425.1"/>
    <property type="molecule type" value="Genomic_DNA"/>
</dbReference>
<feature type="coiled-coil region" evidence="1">
    <location>
        <begin position="178"/>
        <end position="271"/>
    </location>
</feature>
<name>A0A0J9XGL2_GEOCN</name>
<feature type="compositionally biased region" description="Polar residues" evidence="2">
    <location>
        <begin position="390"/>
        <end position="408"/>
    </location>
</feature>
<comment type="caution">
    <text evidence="3">The sequence shown here is derived from an EMBL/GenBank/DDBJ whole genome shotgun (WGS) entry which is preliminary data.</text>
</comment>
<evidence type="ECO:0000313" key="3">
    <source>
        <dbReference type="EMBL" id="CDO56425.1"/>
    </source>
</evidence>
<keyword evidence="1" id="KW-0175">Coiled coil</keyword>
<dbReference type="PANTHER" id="PTHR38120:SF1">
    <property type="entry name" value="M PROTEIN, SEROTYPE 2.1"/>
    <property type="match status" value="1"/>
</dbReference>
<dbReference type="Proteomes" id="UP000242525">
    <property type="component" value="Unassembled WGS sequence"/>
</dbReference>
<evidence type="ECO:0000313" key="4">
    <source>
        <dbReference type="Proteomes" id="UP000242525"/>
    </source>
</evidence>
<sequence>MISSLDNLSPEKLRQELDFEQSENQILSRQLNDTKMKLSSALNVQSQLELDLVDMTKQVAILQGQVKDLKKSKNQLENELSKEQMNYINEKQQWLDKEAKTEAIVENLRSDLSKANAANPSTPSTPSSFSFPGTFSSASTATTAATSTTSSTSSGGFGHRRLLSITSLSSSRSNNNSNSSDSKAIEKLKSELEQARQQADFVSKEYTARFDQIETELQQSKTQVARLIEENEGFQFLLVEKAILSGLDEETEETEEAEQLSEEDKKSLEAEVKITKSHNKALTTSLERLIQRLLESKDFERTLEENTMSGNINATTLSAFSSRVLANNNQSSSTNSSSRPAFNRGHHSGRGSVSSMFSISSGLRRNPSVWTSVILGAGATGAADDHHSVSDGTATTDSVNSSRPNSPIANGVMSSDSSISSIDTTTLVNSPTATSGNASQLNALLNGSVARRPSTISQKKLRPLTMAN</sequence>
<proteinExistence type="predicted"/>
<feature type="region of interest" description="Disordered" evidence="2">
    <location>
        <begin position="327"/>
        <end position="353"/>
    </location>
</feature>
<feature type="compositionally biased region" description="Low complexity" evidence="2">
    <location>
        <begin position="327"/>
        <end position="338"/>
    </location>
</feature>
<dbReference type="OrthoDB" id="4096789at2759"/>
<accession>A0A0J9XGL2</accession>
<reference evidence="3" key="1">
    <citation type="submission" date="2014-03" db="EMBL/GenBank/DDBJ databases">
        <authorList>
            <person name="Casaregola S."/>
        </authorList>
    </citation>
    <scope>NUCLEOTIDE SEQUENCE [LARGE SCALE GENOMIC DNA]</scope>
    <source>
        <strain evidence="3">CLIB 918</strain>
    </source>
</reference>
<feature type="coiled-coil region" evidence="1">
    <location>
        <begin position="52"/>
        <end position="93"/>
    </location>
</feature>
<feature type="region of interest" description="Disordered" evidence="2">
    <location>
        <begin position="381"/>
        <end position="418"/>
    </location>
</feature>
<dbReference type="STRING" id="1173061.A0A0J9XGL2"/>
<dbReference type="AlphaFoldDB" id="A0A0J9XGL2"/>
<dbReference type="PANTHER" id="PTHR38120">
    <property type="entry name" value="EXPRESSED PROTEIN"/>
    <property type="match status" value="1"/>
</dbReference>
<gene>
    <name evidence="3" type="ORF">BN980_GECA15s01044g</name>
</gene>
<keyword evidence="4" id="KW-1185">Reference proteome</keyword>